<sequence length="1196" mass="133476">MDLKRKRDGLTDDFADTTQFCMHARHCWISNNVSTAKMPWHFRLMDNLDILQRSQKNLFRTMGAMPPLPALEGSNEGLPDKLSRPGLDDPNFSTKALQNAQKRSWQDQLNYERKCAYRKWISIVSSNPMAFEVARQQILSGPMEFAKGGLAESIGDSLGNKSSSTLHSRAGPLPRFLKFCADRDLRAFPLEEYRVYDYVKSVADTAPSYPRSFMLSISFATRVLGLLGGLEVCSSKRIDGAVKLHYEKRAKVRQRPPLTADQVRTLERVVTSSNKSVYDRVMAGYFLMLLYGRLRFSDGQRITGMRLELVHVDSKPVGFLECAAERTKTSISLERKVRYLPIAIPVQCLTEPAWLPVWDKLRAEQGLMASGKSGGNFPVMPSPAVGGGWSQAQLNVTPAGEWLRNLLKNTETVGDIRVATHSCKATLLAWSARAGFDHDVRRLLGYHSGSADQSMLVYSRDAMSHPLRLLVDLIGKVAGGSFDPDLTRSGMFAREAGALQDAGDDIDSSSCGSEDEDDRDVYEEEQAIEQESDRSSSTRCVAPASKTICQKTMLGMFYNMSLKHAMLWQCIWHRHVAHAARPKKTSFLSNKSSISLMQRFCEDVEPHVHEPWGYNPEQGFATAMEAQYPNGMCEQLVRVFDEICLEKGVRVQPADYKPPRVDKQARGRATPQLILEYEKVCSVLLDAVPSTDAKRCLCEPCKHVPAGSRLLRTEKKGEVKAVLGAKRLLLMERVAKSINWPDTTLFQEMAQGFRLVGQATKSNVFQSGIKAASMSEEQLMKDAKFLKPALLGKIRASCGDAHSKELYELTESEAFDKGWLSGPYTALEMDERFSGRWLPVRRFAVIQKEKLRPIDDLKENRVNQTFSSTERASLYALDHLVWVSIFLARLYTVGGEFNFELEDGTRLSGFVHKDWIEAGVDLKVTAMDLKSAYKQLPLSPLDSDKAVISLWSEAHQDVRCFECATLPFGASASVHNFLRVSAFLQAAGCALGLLWTSYFDDFPMVSHAMHTTSTLACAKGLMSLFGFVYSEEKLAPFDYTAEILGVVVDLSKASQRKISISNKPSRVEELNLALRDILESGVVVPNKLPSVLGKLQYADSHVWGRAGKLALADLRELGHTAPTAVRLGDTQIKAFDEVPSAVLDVWRQGGKSHVIGLVELYACVVALRHWKKRVSSRRVIMFVDNWPALDVLVKGT</sequence>
<keyword evidence="4" id="KW-0548">Nucleotidyltransferase</keyword>
<evidence type="ECO:0000313" key="2">
    <source>
        <dbReference type="EMBL" id="CAI3991008.1"/>
    </source>
</evidence>
<evidence type="ECO:0000313" key="4">
    <source>
        <dbReference type="EMBL" id="CAL4778320.1"/>
    </source>
</evidence>
<organism evidence="2">
    <name type="scientific">Cladocopium goreaui</name>
    <dbReference type="NCBI Taxonomy" id="2562237"/>
    <lineage>
        <taxon>Eukaryota</taxon>
        <taxon>Sar</taxon>
        <taxon>Alveolata</taxon>
        <taxon>Dinophyceae</taxon>
        <taxon>Suessiales</taxon>
        <taxon>Symbiodiniaceae</taxon>
        <taxon>Cladocopium</taxon>
    </lineage>
</organism>
<evidence type="ECO:0000313" key="3">
    <source>
        <dbReference type="EMBL" id="CAL1144383.1"/>
    </source>
</evidence>
<dbReference type="EMBL" id="CAMXCT010001539">
    <property type="protein sequence ID" value="CAI3991008.1"/>
    <property type="molecule type" value="Genomic_DNA"/>
</dbReference>
<dbReference type="GO" id="GO:0003964">
    <property type="term" value="F:RNA-directed DNA polymerase activity"/>
    <property type="evidence" value="ECO:0007669"/>
    <property type="project" value="UniProtKB-KW"/>
</dbReference>
<dbReference type="OrthoDB" id="409888at2759"/>
<feature type="region of interest" description="Disordered" evidence="1">
    <location>
        <begin position="502"/>
        <end position="539"/>
    </location>
</feature>
<dbReference type="AlphaFoldDB" id="A0A9P1FWD7"/>
<dbReference type="InterPro" id="IPR043502">
    <property type="entry name" value="DNA/RNA_pol_sf"/>
</dbReference>
<keyword evidence="4" id="KW-0695">RNA-directed DNA polymerase</keyword>
<keyword evidence="5" id="KW-1185">Reference proteome</keyword>
<evidence type="ECO:0000256" key="1">
    <source>
        <dbReference type="SAM" id="MobiDB-lite"/>
    </source>
</evidence>
<accession>A0A9P1FWD7</accession>
<evidence type="ECO:0000313" key="5">
    <source>
        <dbReference type="Proteomes" id="UP001152797"/>
    </source>
</evidence>
<reference evidence="3" key="2">
    <citation type="submission" date="2024-04" db="EMBL/GenBank/DDBJ databases">
        <authorList>
            <person name="Chen Y."/>
            <person name="Shah S."/>
            <person name="Dougan E. K."/>
            <person name="Thang M."/>
            <person name="Chan C."/>
        </authorList>
    </citation>
    <scope>NUCLEOTIDE SEQUENCE [LARGE SCALE GENOMIC DNA]</scope>
</reference>
<protein>
    <submittedName>
        <fullName evidence="4">Reverse transcriptase domain-containing protein</fullName>
    </submittedName>
</protein>
<name>A0A9P1FWD7_9DINO</name>
<comment type="caution">
    <text evidence="2">The sequence shown here is derived from an EMBL/GenBank/DDBJ whole genome shotgun (WGS) entry which is preliminary data.</text>
</comment>
<reference evidence="2" key="1">
    <citation type="submission" date="2022-10" db="EMBL/GenBank/DDBJ databases">
        <authorList>
            <person name="Chen Y."/>
            <person name="Dougan E. K."/>
            <person name="Chan C."/>
            <person name="Rhodes N."/>
            <person name="Thang M."/>
        </authorList>
    </citation>
    <scope>NUCLEOTIDE SEQUENCE</scope>
</reference>
<dbReference type="EMBL" id="CAMXCT020001539">
    <property type="protein sequence ID" value="CAL1144383.1"/>
    <property type="molecule type" value="Genomic_DNA"/>
</dbReference>
<dbReference type="Proteomes" id="UP001152797">
    <property type="component" value="Unassembled WGS sequence"/>
</dbReference>
<proteinExistence type="predicted"/>
<keyword evidence="4" id="KW-0808">Transferase</keyword>
<dbReference type="EMBL" id="CAMXCT030001539">
    <property type="protein sequence ID" value="CAL4778320.1"/>
    <property type="molecule type" value="Genomic_DNA"/>
</dbReference>
<feature type="compositionally biased region" description="Acidic residues" evidence="1">
    <location>
        <begin position="502"/>
        <end position="530"/>
    </location>
</feature>
<dbReference type="SUPFAM" id="SSF56672">
    <property type="entry name" value="DNA/RNA polymerases"/>
    <property type="match status" value="1"/>
</dbReference>
<gene>
    <name evidence="2" type="ORF">C1SCF055_LOCUS17945</name>
</gene>